<dbReference type="GO" id="GO:0046523">
    <property type="term" value="F:S-methyl-5-thioribose-1-phosphate isomerase activity"/>
    <property type="evidence" value="ECO:0007669"/>
    <property type="project" value="UniProtKB-UniRule"/>
</dbReference>
<feature type="site" description="Transition state stabilizer" evidence="2">
    <location>
        <position position="148"/>
    </location>
</feature>
<dbReference type="InterPro" id="IPR027363">
    <property type="entry name" value="M1Pi_N"/>
</dbReference>
<dbReference type="RefSeq" id="WP_400195040.1">
    <property type="nucleotide sequence ID" value="NZ_CAYAYE010000010.1"/>
</dbReference>
<dbReference type="Proteomes" id="UP000752814">
    <property type="component" value="Unassembled WGS sequence"/>
</dbReference>
<dbReference type="NCBIfam" id="TIGR00524">
    <property type="entry name" value="eIF-2B_rel"/>
    <property type="match status" value="1"/>
</dbReference>
<feature type="binding site" evidence="2">
    <location>
        <position position="187"/>
    </location>
    <ligand>
        <name>substrate</name>
    </ligand>
</feature>
<comment type="similarity">
    <text evidence="2">Belongs to the EIF-2B alpha/beta/delta subunits family. MtnA subfamily.</text>
</comment>
<organism evidence="3 4">
    <name type="scientific">Candidatus Methanomassiliicoccus intestinalis</name>
    <dbReference type="NCBI Taxonomy" id="1406512"/>
    <lineage>
        <taxon>Archaea</taxon>
        <taxon>Methanobacteriati</taxon>
        <taxon>Thermoplasmatota</taxon>
        <taxon>Thermoplasmata</taxon>
        <taxon>Methanomassiliicoccales</taxon>
        <taxon>Methanomassiliicoccaceae</taxon>
        <taxon>Methanomassiliicoccus</taxon>
    </lineage>
</organism>
<dbReference type="InterPro" id="IPR042529">
    <property type="entry name" value="IF_2B-like_C"/>
</dbReference>
<dbReference type="PANTHER" id="PTHR43475:SF1">
    <property type="entry name" value="METHYLTHIORIBOSE-1-PHOSPHATE ISOMERASE"/>
    <property type="match status" value="1"/>
</dbReference>
<dbReference type="HAMAP" id="MF_01678">
    <property type="entry name" value="Salvage_MtnA"/>
    <property type="match status" value="1"/>
</dbReference>
<dbReference type="EMBL" id="LVVT01000022">
    <property type="protein sequence ID" value="TQS81625.1"/>
    <property type="molecule type" value="Genomic_DNA"/>
</dbReference>
<dbReference type="Gene3D" id="3.40.50.10470">
    <property type="entry name" value="Translation initiation factor eif-2b, domain 2"/>
    <property type="match status" value="1"/>
</dbReference>
<dbReference type="EC" id="5.3.1.23" evidence="2"/>
<dbReference type="SUPFAM" id="SSF100950">
    <property type="entry name" value="NagB/RpiA/CoA transferase-like"/>
    <property type="match status" value="1"/>
</dbReference>
<keyword evidence="2" id="KW-0486">Methionine biosynthesis</keyword>
<dbReference type="GO" id="GO:0019509">
    <property type="term" value="P:L-methionine salvage from methylthioadenosine"/>
    <property type="evidence" value="ECO:0007669"/>
    <property type="project" value="UniProtKB-UniRule"/>
</dbReference>
<keyword evidence="1 2" id="KW-0413">Isomerase</keyword>
<accession>A0A8J8TED4</accession>
<evidence type="ECO:0000313" key="4">
    <source>
        <dbReference type="Proteomes" id="UP000752814"/>
    </source>
</evidence>
<dbReference type="FunFam" id="3.40.50.10470:FF:000006">
    <property type="entry name" value="Methylthioribose-1-phosphate isomerase"/>
    <property type="match status" value="1"/>
</dbReference>
<comment type="catalytic activity">
    <reaction evidence="2">
        <text>5-(methylsulfanyl)-alpha-D-ribose 1-phosphate = 5-(methylsulfanyl)-D-ribulose 1-phosphate</text>
        <dbReference type="Rhea" id="RHEA:19989"/>
        <dbReference type="ChEBI" id="CHEBI:58533"/>
        <dbReference type="ChEBI" id="CHEBI:58548"/>
        <dbReference type="EC" id="5.3.1.23"/>
    </reaction>
</comment>
<proteinExistence type="inferred from homology"/>
<dbReference type="InterPro" id="IPR037171">
    <property type="entry name" value="NagB/RpiA_transferase-like"/>
</dbReference>
<keyword evidence="2" id="KW-0028">Amino-acid biosynthesis</keyword>
<dbReference type="Gene3D" id="1.20.120.420">
    <property type="entry name" value="translation initiation factor eif-2b, domain 1"/>
    <property type="match status" value="1"/>
</dbReference>
<feature type="binding site" evidence="2">
    <location>
        <begin position="237"/>
        <end position="238"/>
    </location>
    <ligand>
        <name>substrate</name>
    </ligand>
</feature>
<gene>
    <name evidence="3" type="ORF">A3207_04285</name>
</gene>
<evidence type="ECO:0000313" key="3">
    <source>
        <dbReference type="EMBL" id="TQS81625.1"/>
    </source>
</evidence>
<reference evidence="3" key="1">
    <citation type="submission" date="2016-03" db="EMBL/GenBank/DDBJ databases">
        <authorList>
            <person name="Borrel G."/>
            <person name="Mccann A."/>
            <person name="O'Toole P.W."/>
        </authorList>
    </citation>
    <scope>NUCLEOTIDE SEQUENCE</scope>
    <source>
        <strain evidence="3">183</strain>
    </source>
</reference>
<dbReference type="AlphaFoldDB" id="A0A8J8TED4"/>
<dbReference type="InterPro" id="IPR000649">
    <property type="entry name" value="IF-2B-related"/>
</dbReference>
<dbReference type="NCBIfam" id="NF004326">
    <property type="entry name" value="PRK05720.1"/>
    <property type="match status" value="1"/>
</dbReference>
<comment type="function">
    <text evidence="2">Catalyzes the interconversion of methylthioribose-1-phosphate (MTR-1-P) into methylthioribulose-1-phosphate (MTRu-1-P).</text>
</comment>
<dbReference type="InterPro" id="IPR005251">
    <property type="entry name" value="IF-M1Pi"/>
</dbReference>
<dbReference type="NCBIfam" id="TIGR00512">
    <property type="entry name" value="salvage_mtnA"/>
    <property type="match status" value="1"/>
</dbReference>
<sequence length="335" mass="36207">MKVLTDGGSIDIRAVWFEDNKVKMIDQRILPHEFKIIEFSNYLDVAEAIKNMTVRGAPAIGASAAYGMALASLQEVDLLEAATVLKSTRPTAFDLFYAVDKMLEAAKNNENLVTAANNYSDQIVDKCRKIGEYGAELIADGNVIMTHCNAGALATVDIGTALAPMRAARDQGKNIFVYTSETRPRLQGMKLTAWELLNEGIPHKIIADGASGAVMRKGVDMIIVGADRIAANGDFANKIGTYDKAVLAHELGIPFYVAAPVSTFDFSIASGKEIVIEDRSEEEVTEIDGYRIAPDGCSALNPSFDMSEAKYVKGFITEIGVLSPSEISRINSAKL</sequence>
<feature type="active site" description="Proton donor" evidence="2">
    <location>
        <position position="227"/>
    </location>
</feature>
<evidence type="ECO:0000256" key="2">
    <source>
        <dbReference type="HAMAP-Rule" id="MF_01678"/>
    </source>
</evidence>
<protein>
    <recommendedName>
        <fullName evidence="2">Putative methylthioribose-1-phosphate isomerase</fullName>
        <shortName evidence="2">M1Pi</shortName>
        <shortName evidence="2">MTR-1-P isomerase</shortName>
        <ecNumber evidence="2">5.3.1.23</ecNumber>
    </recommendedName>
    <alternativeName>
        <fullName evidence="2">MTNA-like protein</fullName>
        <shortName evidence="2">aMTNA</shortName>
    </alternativeName>
    <alternativeName>
        <fullName evidence="2">S-methyl-5-thioribose-1-phosphate isomerase</fullName>
    </alternativeName>
</protein>
<feature type="binding site" evidence="2">
    <location>
        <position position="89"/>
    </location>
    <ligand>
        <name>substrate</name>
    </ligand>
</feature>
<dbReference type="InterPro" id="IPR011559">
    <property type="entry name" value="Initiation_fac_2B_a/b/d"/>
</dbReference>
<dbReference type="PANTHER" id="PTHR43475">
    <property type="entry name" value="METHYLTHIORIBOSE-1-PHOSPHATE ISOMERASE"/>
    <property type="match status" value="1"/>
</dbReference>
<dbReference type="Pfam" id="PF01008">
    <property type="entry name" value="IF-2B"/>
    <property type="match status" value="1"/>
</dbReference>
<name>A0A8J8TED4_9ARCH</name>
<comment type="caution">
    <text evidence="3">The sequence shown here is derived from an EMBL/GenBank/DDBJ whole genome shotgun (WGS) entry which is preliminary data.</text>
</comment>
<evidence type="ECO:0000256" key="1">
    <source>
        <dbReference type="ARBA" id="ARBA00023235"/>
    </source>
</evidence>
<feature type="binding site" evidence="2">
    <location>
        <begin position="55"/>
        <end position="57"/>
    </location>
    <ligand>
        <name>substrate</name>
    </ligand>
</feature>